<feature type="signal peptide" evidence="3">
    <location>
        <begin position="1"/>
        <end position="20"/>
    </location>
</feature>
<reference evidence="6 7" key="1">
    <citation type="submission" date="2018-12" db="EMBL/GenBank/DDBJ databases">
        <authorList>
            <person name="Feng G."/>
            <person name="Zhu H."/>
        </authorList>
    </citation>
    <scope>NUCLEOTIDE SEQUENCE [LARGE SCALE GENOMIC DNA]</scope>
    <source>
        <strain evidence="6 7">9PBR-2</strain>
    </source>
</reference>
<organism evidence="6 7">
    <name type="scientific">Hymenobacter metallilatus</name>
    <dbReference type="NCBI Taxonomy" id="2493666"/>
    <lineage>
        <taxon>Bacteria</taxon>
        <taxon>Pseudomonadati</taxon>
        <taxon>Bacteroidota</taxon>
        <taxon>Cytophagia</taxon>
        <taxon>Cytophagales</taxon>
        <taxon>Hymenobacteraceae</taxon>
        <taxon>Hymenobacter</taxon>
    </lineage>
</organism>
<dbReference type="SUPFAM" id="SSF110296">
    <property type="entry name" value="Oligoxyloglucan reducing end-specific cellobiohydrolase"/>
    <property type="match status" value="1"/>
</dbReference>
<name>A0A428JMX2_9BACT</name>
<evidence type="ECO:0000259" key="5">
    <source>
        <dbReference type="Pfam" id="PF18962"/>
    </source>
</evidence>
<dbReference type="Gene3D" id="2.130.10.10">
    <property type="entry name" value="YVTN repeat-like/Quinoprotein amine dehydrogenase"/>
    <property type="match status" value="2"/>
</dbReference>
<feature type="domain" description="Photosynthesis system II assembly factor Ycf48/Hcf136-like" evidence="4">
    <location>
        <begin position="85"/>
        <end position="267"/>
    </location>
</feature>
<feature type="domain" description="Secretion system C-terminal sorting" evidence="5">
    <location>
        <begin position="373"/>
        <end position="439"/>
    </location>
</feature>
<keyword evidence="3" id="KW-0732">Signal</keyword>
<protein>
    <recommendedName>
        <fullName evidence="8">T9SS C-terminal target domain-containing protein</fullName>
    </recommendedName>
</protein>
<dbReference type="EMBL" id="RWIS01000004">
    <property type="protein sequence ID" value="RSK34643.1"/>
    <property type="molecule type" value="Genomic_DNA"/>
</dbReference>
<dbReference type="AlphaFoldDB" id="A0A428JMX2"/>
<dbReference type="GO" id="GO:0015979">
    <property type="term" value="P:photosynthesis"/>
    <property type="evidence" value="ECO:0007669"/>
    <property type="project" value="UniProtKB-KW"/>
</dbReference>
<sequence>MKKNLLLITAGLLVATTSQAQWAQQPFTFAKPSNVSFYIDAIDANTAWVSSTGAFSGEGANQVARTFNGGQNWTVLTVPGVNPATQNIQAISAISATTAWVVTLDAVGGRILKTTDGGATWAQQSTAGMFSQPDSWPNTIYFFNANDGVVMGDPDVAGGSMEIYYTSNGGTTWTRAANVPVGTSGEYGSVLPPAVVGNSIWFANDEGDIFRSANKGVTWSVTRGVAADAIENIAFRDEQNGLALISSSSSTNHLLYRTTNGGATWSPLPYTGPLHGISLDNVPGTSNYVSVGADFGNGDAGSSFSRDNGQTWIQIENSINHLLMDAASPTAVWSGALGVNAAGDVVGLGVNKLTSTVLPTRAATLVLGASLSPNPSTTGQFRVQWAGAAHTGSATLTVTDALGREVQRRSLDATRSSETGLDLSQEKAGLYHVKLESVAGVSHLRAQVL</sequence>
<evidence type="ECO:0000256" key="1">
    <source>
        <dbReference type="ARBA" id="ARBA00022531"/>
    </source>
</evidence>
<dbReference type="RefSeq" id="WP_125428657.1">
    <property type="nucleotide sequence ID" value="NZ_RWIS01000004.1"/>
</dbReference>
<dbReference type="OrthoDB" id="610388at2"/>
<feature type="chain" id="PRO_5019413433" description="T9SS C-terminal target domain-containing protein" evidence="3">
    <location>
        <begin position="21"/>
        <end position="449"/>
    </location>
</feature>
<dbReference type="InterPro" id="IPR028203">
    <property type="entry name" value="PSII_CF48-like_dom"/>
</dbReference>
<gene>
    <name evidence="6" type="ORF">EI290_08450</name>
</gene>
<dbReference type="InterPro" id="IPR026444">
    <property type="entry name" value="Secre_tail"/>
</dbReference>
<evidence type="ECO:0000313" key="6">
    <source>
        <dbReference type="EMBL" id="RSK34643.1"/>
    </source>
</evidence>
<dbReference type="InterPro" id="IPR015943">
    <property type="entry name" value="WD40/YVTN_repeat-like_dom_sf"/>
</dbReference>
<keyword evidence="1" id="KW-0602">Photosynthesis</keyword>
<dbReference type="Proteomes" id="UP000280066">
    <property type="component" value="Unassembled WGS sequence"/>
</dbReference>
<dbReference type="CDD" id="cd15482">
    <property type="entry name" value="Sialidase_non-viral"/>
    <property type="match status" value="1"/>
</dbReference>
<evidence type="ECO:0000256" key="2">
    <source>
        <dbReference type="ARBA" id="ARBA00023276"/>
    </source>
</evidence>
<evidence type="ECO:0000256" key="3">
    <source>
        <dbReference type="SAM" id="SignalP"/>
    </source>
</evidence>
<evidence type="ECO:0008006" key="8">
    <source>
        <dbReference type="Google" id="ProtNLM"/>
    </source>
</evidence>
<dbReference type="Pfam" id="PF18962">
    <property type="entry name" value="Por_Secre_tail"/>
    <property type="match status" value="1"/>
</dbReference>
<dbReference type="PANTHER" id="PTHR47199">
    <property type="entry name" value="PHOTOSYSTEM II STABILITY/ASSEMBLY FACTOR HCF136, CHLOROPLASTIC"/>
    <property type="match status" value="1"/>
</dbReference>
<dbReference type="GO" id="GO:0009523">
    <property type="term" value="C:photosystem II"/>
    <property type="evidence" value="ECO:0007669"/>
    <property type="project" value="UniProtKB-KW"/>
</dbReference>
<dbReference type="PANTHER" id="PTHR47199:SF2">
    <property type="entry name" value="PHOTOSYSTEM II STABILITY_ASSEMBLY FACTOR HCF136, CHLOROPLASTIC"/>
    <property type="match status" value="1"/>
</dbReference>
<proteinExistence type="predicted"/>
<dbReference type="Pfam" id="PF14870">
    <property type="entry name" value="PSII_BNR"/>
    <property type="match status" value="1"/>
</dbReference>
<comment type="caution">
    <text evidence="6">The sequence shown here is derived from an EMBL/GenBank/DDBJ whole genome shotgun (WGS) entry which is preliminary data.</text>
</comment>
<accession>A0A428JMX2</accession>
<evidence type="ECO:0000313" key="7">
    <source>
        <dbReference type="Proteomes" id="UP000280066"/>
    </source>
</evidence>
<keyword evidence="2" id="KW-0604">Photosystem II</keyword>
<evidence type="ECO:0000259" key="4">
    <source>
        <dbReference type="Pfam" id="PF14870"/>
    </source>
</evidence>
<keyword evidence="7" id="KW-1185">Reference proteome</keyword>